<feature type="short sequence motif" description="Histidine triad motif" evidence="11">
    <location>
        <begin position="103"/>
        <end position="107"/>
    </location>
</feature>
<evidence type="ECO:0000313" key="15">
    <source>
        <dbReference type="Proteomes" id="UP000029867"/>
    </source>
</evidence>
<dbReference type="CDD" id="cd01275">
    <property type="entry name" value="FHIT"/>
    <property type="match status" value="1"/>
</dbReference>
<proteinExistence type="predicted"/>
<dbReference type="HOGENOM" id="CLU_056776_7_3_1"/>
<comment type="function">
    <text evidence="6">Cleaves A-5'-PPP-5'A to yield AMP and ADP. Can cleave all dinucleoside polyphosphates, provided the phosphate chain contains at least 3 phosphates and that 1 of the 2 bases composing the nucleotide is a purine. Is most effective on dinucleoside triphosphates. Negatively regulates intracellular dinucleoside polyphosphate levels, which elevate following heat shock.</text>
</comment>
<accession>A0A099P244</accession>
<feature type="binding site" evidence="9">
    <location>
        <position position="92"/>
    </location>
    <ligand>
        <name>substrate</name>
    </ligand>
</feature>
<dbReference type="AlphaFoldDB" id="A0A099P244"/>
<evidence type="ECO:0000256" key="12">
    <source>
        <dbReference type="RuleBase" id="RU366076"/>
    </source>
</evidence>
<evidence type="ECO:0000256" key="3">
    <source>
        <dbReference type="ARBA" id="ARBA00014605"/>
    </source>
</evidence>
<dbReference type="InterPro" id="IPR039383">
    <property type="entry name" value="FHIT"/>
</dbReference>
<evidence type="ECO:0000256" key="11">
    <source>
        <dbReference type="PROSITE-ProRule" id="PRU00464"/>
    </source>
</evidence>
<evidence type="ECO:0000256" key="9">
    <source>
        <dbReference type="PIRSR" id="PIRSR639383-2"/>
    </source>
</evidence>
<dbReference type="GO" id="GO:0047710">
    <property type="term" value="F:bis(5'-adenosyl)-triphosphatase activity"/>
    <property type="evidence" value="ECO:0007669"/>
    <property type="project" value="UniProtKB-UniRule"/>
</dbReference>
<name>A0A099P244_PICKU</name>
<dbReference type="InterPro" id="IPR011146">
    <property type="entry name" value="HIT-like"/>
</dbReference>
<dbReference type="FunFam" id="3.30.428.10:FF:000011">
    <property type="entry name" value="Fragile histidine triad"/>
    <property type="match status" value="1"/>
</dbReference>
<keyword evidence="4 12" id="KW-0547">Nucleotide-binding</keyword>
<gene>
    <name evidence="14" type="ORF">JL09_g1795</name>
</gene>
<evidence type="ECO:0000313" key="14">
    <source>
        <dbReference type="EMBL" id="KGK38960.1"/>
    </source>
</evidence>
<dbReference type="PANTHER" id="PTHR46243:SF1">
    <property type="entry name" value="BIS(5'-ADENOSYL)-TRIPHOSPHATASE"/>
    <property type="match status" value="1"/>
</dbReference>
<feature type="binding site" evidence="9">
    <location>
        <position position="36"/>
    </location>
    <ligand>
        <name>substrate</name>
    </ligand>
</feature>
<evidence type="ECO:0000256" key="6">
    <source>
        <dbReference type="ARBA" id="ARBA00025241"/>
    </source>
</evidence>
<dbReference type="Gene3D" id="3.30.428.10">
    <property type="entry name" value="HIT-like"/>
    <property type="match status" value="1"/>
</dbReference>
<comment type="caution">
    <text evidence="14">The sequence shown here is derived from an EMBL/GenBank/DDBJ whole genome shotgun (WGS) entry which is preliminary data.</text>
</comment>
<dbReference type="Pfam" id="PF01230">
    <property type="entry name" value="HIT"/>
    <property type="match status" value="1"/>
</dbReference>
<dbReference type="eggNOG" id="KOG3379">
    <property type="taxonomic scope" value="Eukaryota"/>
</dbReference>
<dbReference type="PROSITE" id="PS51084">
    <property type="entry name" value="HIT_2"/>
    <property type="match status" value="1"/>
</dbReference>
<comment type="catalytic activity">
    <reaction evidence="7 12">
        <text>P(1),P(3)-bis(5'-adenosyl) triphosphate + H2O = AMP + ADP + 2 H(+)</text>
        <dbReference type="Rhea" id="RHEA:13893"/>
        <dbReference type="ChEBI" id="CHEBI:15377"/>
        <dbReference type="ChEBI" id="CHEBI:15378"/>
        <dbReference type="ChEBI" id="CHEBI:58529"/>
        <dbReference type="ChEBI" id="CHEBI:456215"/>
        <dbReference type="ChEBI" id="CHEBI:456216"/>
        <dbReference type="EC" id="3.6.1.29"/>
    </reaction>
</comment>
<dbReference type="GO" id="GO:0000166">
    <property type="term" value="F:nucleotide binding"/>
    <property type="evidence" value="ECO:0007669"/>
    <property type="project" value="UniProtKB-KW"/>
</dbReference>
<evidence type="ECO:0000256" key="5">
    <source>
        <dbReference type="ARBA" id="ARBA00022801"/>
    </source>
</evidence>
<evidence type="ECO:0000256" key="1">
    <source>
        <dbReference type="ARBA" id="ARBA00001936"/>
    </source>
</evidence>
<reference evidence="15" key="1">
    <citation type="journal article" date="2014" name="Microb. Cell Fact.">
        <title>Exploiting Issatchenkia orientalis SD108 for succinic acid production.</title>
        <authorList>
            <person name="Xiao H."/>
            <person name="Shao Z."/>
            <person name="Jiang Y."/>
            <person name="Dole S."/>
            <person name="Zhao H."/>
        </authorList>
    </citation>
    <scope>NUCLEOTIDE SEQUENCE [LARGE SCALE GENOMIC DNA]</scope>
    <source>
        <strain evidence="15">SD108</strain>
    </source>
</reference>
<keyword evidence="5 12" id="KW-0378">Hydrolase</keyword>
<dbReference type="PANTHER" id="PTHR46243">
    <property type="entry name" value="BIS(5'-ADENOSYL)-TRIPHOSPHATASE"/>
    <property type="match status" value="1"/>
</dbReference>
<organism evidence="14 15">
    <name type="scientific">Pichia kudriavzevii</name>
    <name type="common">Yeast</name>
    <name type="synonym">Issatchenkia orientalis</name>
    <dbReference type="NCBI Taxonomy" id="4909"/>
    <lineage>
        <taxon>Eukaryota</taxon>
        <taxon>Fungi</taxon>
        <taxon>Dikarya</taxon>
        <taxon>Ascomycota</taxon>
        <taxon>Saccharomycotina</taxon>
        <taxon>Pichiomycetes</taxon>
        <taxon>Pichiales</taxon>
        <taxon>Pichiaceae</taxon>
        <taxon>Pichia</taxon>
    </lineage>
</organism>
<feature type="site" description="Important for induction of apoptosis" evidence="10">
    <location>
        <position position="122"/>
    </location>
</feature>
<evidence type="ECO:0000256" key="8">
    <source>
        <dbReference type="PIRSR" id="PIRSR639383-1"/>
    </source>
</evidence>
<feature type="binding site" evidence="9">
    <location>
        <position position="107"/>
    </location>
    <ligand>
        <name>substrate</name>
    </ligand>
</feature>
<dbReference type="InterPro" id="IPR051884">
    <property type="entry name" value="Bis(5'-adenosyl)-TPase_reg"/>
</dbReference>
<sequence length="187" mass="22002">MRRETFSSRQTMIKFYKFPVTTQVFHVSKHSFALVNLKPIVPGHVLVVPFRQVPTLEELPEIESIDFFQTVLRVEKFIKKVYTSDALNVAIQDGVAAGQSVPHVHCHLIPRYLKDGWGDGIYQVLEENEGLMRGKWWLQVCEAMQVAKDEERKERTMEVMEKEAEWLKGKMKEWLWESGQWKNEYEC</sequence>
<evidence type="ECO:0000256" key="7">
    <source>
        <dbReference type="ARBA" id="ARBA00047780"/>
    </source>
</evidence>
<feature type="binding site" evidence="9">
    <location>
        <begin position="98"/>
        <end position="101"/>
    </location>
    <ligand>
        <name>substrate</name>
    </ligand>
</feature>
<dbReference type="VEuPathDB" id="FungiDB:C5L36_0B11850"/>
<evidence type="ECO:0000256" key="2">
    <source>
        <dbReference type="ARBA" id="ARBA00012377"/>
    </source>
</evidence>
<feature type="domain" description="HIT" evidence="13">
    <location>
        <begin position="11"/>
        <end position="122"/>
    </location>
</feature>
<comment type="cofactor">
    <cofactor evidence="1 12">
        <name>Mn(2+)</name>
        <dbReference type="ChEBI" id="CHEBI:29035"/>
    </cofactor>
</comment>
<dbReference type="Proteomes" id="UP000029867">
    <property type="component" value="Unassembled WGS sequence"/>
</dbReference>
<protein>
    <recommendedName>
        <fullName evidence="3 12">Bis(5'-adenosyl)-triphosphatase</fullName>
        <ecNumber evidence="2 12">3.6.1.29</ecNumber>
    </recommendedName>
</protein>
<evidence type="ECO:0000259" key="13">
    <source>
        <dbReference type="PROSITE" id="PS51084"/>
    </source>
</evidence>
<dbReference type="EC" id="3.6.1.29" evidence="2 12"/>
<dbReference type="InterPro" id="IPR036265">
    <property type="entry name" value="HIT-like_sf"/>
</dbReference>
<dbReference type="SUPFAM" id="SSF54197">
    <property type="entry name" value="HIT-like"/>
    <property type="match status" value="1"/>
</dbReference>
<evidence type="ECO:0000256" key="4">
    <source>
        <dbReference type="ARBA" id="ARBA00022741"/>
    </source>
</evidence>
<dbReference type="EMBL" id="JQFK01000013">
    <property type="protein sequence ID" value="KGK38960.1"/>
    <property type="molecule type" value="Genomic_DNA"/>
</dbReference>
<feature type="active site" description="Tele-AMP-histidine intermediate" evidence="8">
    <location>
        <position position="105"/>
    </location>
</feature>
<evidence type="ECO:0000256" key="10">
    <source>
        <dbReference type="PIRSR" id="PIRSR639383-3"/>
    </source>
</evidence>